<proteinExistence type="predicted"/>
<name>A0A6A6IH80_9PLEO</name>
<dbReference type="Proteomes" id="UP000800094">
    <property type="component" value="Unassembled WGS sequence"/>
</dbReference>
<dbReference type="EMBL" id="ML987195">
    <property type="protein sequence ID" value="KAF2249569.1"/>
    <property type="molecule type" value="Genomic_DNA"/>
</dbReference>
<reference evidence="2" key="1">
    <citation type="journal article" date="2020" name="Stud. Mycol.">
        <title>101 Dothideomycetes genomes: a test case for predicting lifestyles and emergence of pathogens.</title>
        <authorList>
            <person name="Haridas S."/>
            <person name="Albert R."/>
            <person name="Binder M."/>
            <person name="Bloem J."/>
            <person name="Labutti K."/>
            <person name="Salamov A."/>
            <person name="Andreopoulos B."/>
            <person name="Baker S."/>
            <person name="Barry K."/>
            <person name="Bills G."/>
            <person name="Bluhm B."/>
            <person name="Cannon C."/>
            <person name="Castanera R."/>
            <person name="Culley D."/>
            <person name="Daum C."/>
            <person name="Ezra D."/>
            <person name="Gonzalez J."/>
            <person name="Henrissat B."/>
            <person name="Kuo A."/>
            <person name="Liang C."/>
            <person name="Lipzen A."/>
            <person name="Lutzoni F."/>
            <person name="Magnuson J."/>
            <person name="Mondo S."/>
            <person name="Nolan M."/>
            <person name="Ohm R."/>
            <person name="Pangilinan J."/>
            <person name="Park H.-J."/>
            <person name="Ramirez L."/>
            <person name="Alfaro M."/>
            <person name="Sun H."/>
            <person name="Tritt A."/>
            <person name="Yoshinaga Y."/>
            <person name="Zwiers L.-H."/>
            <person name="Turgeon B."/>
            <person name="Goodwin S."/>
            <person name="Spatafora J."/>
            <person name="Crous P."/>
            <person name="Grigoriev I."/>
        </authorList>
    </citation>
    <scope>NUCLEOTIDE SEQUENCE</scope>
    <source>
        <strain evidence="2">CBS 122368</strain>
    </source>
</reference>
<gene>
    <name evidence="2" type="ORF">BU26DRAFT_320176</name>
</gene>
<organism evidence="2 3">
    <name type="scientific">Trematosphaeria pertusa</name>
    <dbReference type="NCBI Taxonomy" id="390896"/>
    <lineage>
        <taxon>Eukaryota</taxon>
        <taxon>Fungi</taxon>
        <taxon>Dikarya</taxon>
        <taxon>Ascomycota</taxon>
        <taxon>Pezizomycotina</taxon>
        <taxon>Dothideomycetes</taxon>
        <taxon>Pleosporomycetidae</taxon>
        <taxon>Pleosporales</taxon>
        <taxon>Massarineae</taxon>
        <taxon>Trematosphaeriaceae</taxon>
        <taxon>Trematosphaeria</taxon>
    </lineage>
</organism>
<dbReference type="GeneID" id="54575373"/>
<dbReference type="RefSeq" id="XP_033684573.1">
    <property type="nucleotide sequence ID" value="XM_033822043.1"/>
</dbReference>
<evidence type="ECO:0000256" key="1">
    <source>
        <dbReference type="SAM" id="MobiDB-lite"/>
    </source>
</evidence>
<accession>A0A6A6IH80</accession>
<feature type="compositionally biased region" description="Polar residues" evidence="1">
    <location>
        <begin position="256"/>
        <end position="266"/>
    </location>
</feature>
<feature type="region of interest" description="Disordered" evidence="1">
    <location>
        <begin position="209"/>
        <end position="268"/>
    </location>
</feature>
<keyword evidence="3" id="KW-1185">Reference proteome</keyword>
<sequence>MYSTRPPRTLGQSSQLPITDYVPDRRLIYIKDLDESYLRRLAEAELRGFSPLWTSMFGFHKARVIELVPTPQRRFKQREVVASITEAKGRLSSEHLSRLRSGPSFGSREPGILLRNLEPGWKRDEDPTPALRASKRRASSPPMDSLRAKFPRGNHTAGQWDDGSRSDISVRLPLVEHEDFPGLGVGDLRDFNFDSDLNGFDFDFDEEAPEVQKKVPRVQEEAPSAQYSPDYGRRVNNETNSGSVDSGPRRWDKRTSPNSLPPSSENALSRLSRSSVVRALACPPAAGIYMHYTISQDTSTAAGARNKLLAVQDRRLILPAKARGAANAPLRRRLP</sequence>
<dbReference type="AlphaFoldDB" id="A0A6A6IH80"/>
<feature type="compositionally biased region" description="Basic and acidic residues" evidence="1">
    <location>
        <begin position="210"/>
        <end position="220"/>
    </location>
</feature>
<protein>
    <submittedName>
        <fullName evidence="2">Uncharacterized protein</fullName>
    </submittedName>
</protein>
<feature type="region of interest" description="Disordered" evidence="1">
    <location>
        <begin position="117"/>
        <end position="165"/>
    </location>
</feature>
<evidence type="ECO:0000313" key="2">
    <source>
        <dbReference type="EMBL" id="KAF2249569.1"/>
    </source>
</evidence>
<evidence type="ECO:0000313" key="3">
    <source>
        <dbReference type="Proteomes" id="UP000800094"/>
    </source>
</evidence>